<dbReference type="AlphaFoldDB" id="A0A7J6A399"/>
<accession>A0A7J6A399</accession>
<evidence type="ECO:0000313" key="3">
    <source>
        <dbReference type="Proteomes" id="UP000593565"/>
    </source>
</evidence>
<dbReference type="Proteomes" id="UP000593565">
    <property type="component" value="Unassembled WGS sequence"/>
</dbReference>
<sequence length="46" mass="4690">MGGDRVSPAPPIPAGSGSSARAESEQRALKPGSFISQVLLRGARAR</sequence>
<name>A0A7J6A399_AMEME</name>
<gene>
    <name evidence="2" type="ORF">AMELA_G00224760</name>
</gene>
<organism evidence="2 3">
    <name type="scientific">Ameiurus melas</name>
    <name type="common">Black bullhead</name>
    <name type="synonym">Silurus melas</name>
    <dbReference type="NCBI Taxonomy" id="219545"/>
    <lineage>
        <taxon>Eukaryota</taxon>
        <taxon>Metazoa</taxon>
        <taxon>Chordata</taxon>
        <taxon>Craniata</taxon>
        <taxon>Vertebrata</taxon>
        <taxon>Euteleostomi</taxon>
        <taxon>Actinopterygii</taxon>
        <taxon>Neopterygii</taxon>
        <taxon>Teleostei</taxon>
        <taxon>Ostariophysi</taxon>
        <taxon>Siluriformes</taxon>
        <taxon>Ictaluridae</taxon>
        <taxon>Ameiurus</taxon>
    </lineage>
</organism>
<evidence type="ECO:0000313" key="2">
    <source>
        <dbReference type="EMBL" id="KAF4075948.1"/>
    </source>
</evidence>
<feature type="region of interest" description="Disordered" evidence="1">
    <location>
        <begin position="1"/>
        <end position="29"/>
    </location>
</feature>
<reference evidence="2 3" key="1">
    <citation type="submission" date="2020-02" db="EMBL/GenBank/DDBJ databases">
        <title>A chromosome-scale genome assembly of the black bullhead catfish (Ameiurus melas).</title>
        <authorList>
            <person name="Wen M."/>
            <person name="Zham M."/>
            <person name="Cabau C."/>
            <person name="Klopp C."/>
            <person name="Donnadieu C."/>
            <person name="Roques C."/>
            <person name="Bouchez O."/>
            <person name="Lampietro C."/>
            <person name="Jouanno E."/>
            <person name="Herpin A."/>
            <person name="Louis A."/>
            <person name="Berthelot C."/>
            <person name="Parey E."/>
            <person name="Roest-Crollius H."/>
            <person name="Braasch I."/>
            <person name="Postlethwait J."/>
            <person name="Robinson-Rechavi M."/>
            <person name="Echchiki A."/>
            <person name="Begum T."/>
            <person name="Montfort J."/>
            <person name="Schartl M."/>
            <person name="Bobe J."/>
            <person name="Guiguen Y."/>
        </authorList>
    </citation>
    <scope>NUCLEOTIDE SEQUENCE [LARGE SCALE GENOMIC DNA]</scope>
    <source>
        <strain evidence="2">M_S1</strain>
        <tissue evidence="2">Blood</tissue>
    </source>
</reference>
<proteinExistence type="predicted"/>
<protein>
    <submittedName>
        <fullName evidence="2">Uncharacterized protein</fullName>
    </submittedName>
</protein>
<evidence type="ECO:0000256" key="1">
    <source>
        <dbReference type="SAM" id="MobiDB-lite"/>
    </source>
</evidence>
<comment type="caution">
    <text evidence="2">The sequence shown here is derived from an EMBL/GenBank/DDBJ whole genome shotgun (WGS) entry which is preliminary data.</text>
</comment>
<dbReference type="EMBL" id="JAAGNN010000020">
    <property type="protein sequence ID" value="KAF4075948.1"/>
    <property type="molecule type" value="Genomic_DNA"/>
</dbReference>
<keyword evidence="3" id="KW-1185">Reference proteome</keyword>